<dbReference type="SUPFAM" id="SSF52821">
    <property type="entry name" value="Rhodanese/Cell cycle control phosphatase"/>
    <property type="match status" value="2"/>
</dbReference>
<evidence type="ECO:0000256" key="1">
    <source>
        <dbReference type="ARBA" id="ARBA00012245"/>
    </source>
</evidence>
<dbReference type="CDD" id="cd01449">
    <property type="entry name" value="TST_Repeat_2"/>
    <property type="match status" value="1"/>
</dbReference>
<dbReference type="PANTHER" id="PTHR43855:SF1">
    <property type="entry name" value="THIOSULFATE SULFURTRANSFERASE"/>
    <property type="match status" value="1"/>
</dbReference>
<dbReference type="EMBL" id="NIBG01000014">
    <property type="protein sequence ID" value="PAB58577.1"/>
    <property type="molecule type" value="Genomic_DNA"/>
</dbReference>
<keyword evidence="2" id="KW-0677">Repeat</keyword>
<evidence type="ECO:0000313" key="5">
    <source>
        <dbReference type="EMBL" id="PAB58577.1"/>
    </source>
</evidence>
<feature type="domain" description="Rhodanese" evidence="4">
    <location>
        <begin position="57"/>
        <end position="170"/>
    </location>
</feature>
<name>A0A267MGI4_9FIRM</name>
<dbReference type="RefSeq" id="WP_095134520.1">
    <property type="nucleotide sequence ID" value="NZ_NIBG01000014.1"/>
</dbReference>
<accession>A0A267MGI4</accession>
<evidence type="ECO:0000313" key="6">
    <source>
        <dbReference type="Proteomes" id="UP000216024"/>
    </source>
</evidence>
<evidence type="ECO:0000256" key="3">
    <source>
        <dbReference type="ARBA" id="ARBA00047549"/>
    </source>
</evidence>
<gene>
    <name evidence="5" type="ORF">CCE28_14880</name>
</gene>
<protein>
    <recommendedName>
        <fullName evidence="1">thiosulfate sulfurtransferase</fullName>
        <ecNumber evidence="1">2.8.1.1</ecNumber>
    </recommendedName>
</protein>
<dbReference type="InterPro" id="IPR001763">
    <property type="entry name" value="Rhodanese-like_dom"/>
</dbReference>
<dbReference type="SMART" id="SM00450">
    <property type="entry name" value="RHOD"/>
    <property type="match status" value="2"/>
</dbReference>
<keyword evidence="6" id="KW-1185">Reference proteome</keyword>
<dbReference type="CDD" id="cd01448">
    <property type="entry name" value="TST_Repeat_1"/>
    <property type="match status" value="1"/>
</dbReference>
<dbReference type="Pfam" id="PF00581">
    <property type="entry name" value="Rhodanese"/>
    <property type="match status" value="2"/>
</dbReference>
<proteinExistence type="predicted"/>
<dbReference type="InterPro" id="IPR051126">
    <property type="entry name" value="Thiosulfate_sulfurtransferase"/>
</dbReference>
<dbReference type="InterPro" id="IPR001307">
    <property type="entry name" value="Thiosulphate_STrfase_CS"/>
</dbReference>
<dbReference type="EC" id="2.8.1.1" evidence="1"/>
<dbReference type="Proteomes" id="UP000216024">
    <property type="component" value="Unassembled WGS sequence"/>
</dbReference>
<sequence length="311" mass="35224">MKKILKTFGIMTILISMIFTGCTNTVEENKDVVKEINMEYVDDSYITSVDWLKENLNNDNLLIIDARGEKPYKGGHIPGAISVSWQQFSKMDEAPGNEDWGTVLDKDDLSKKLSQIGVNMDKEIVVYANTKAWGEDGRILWMLRMAGLDNSKLLDGGWNLWEEKGYETTKEEKAYEATDFKIEKLDESLVISTEELSSNMDNIKILDSRKKIEYDGAIKYGEKRGGHIKDATLLTFDDLLNGDGTFKNPTELDEIFKQAGLNQEDEIATYCTAGIRSAHLVIGLRMMGYENAKNYDASFYEWAAKSELPIE</sequence>
<dbReference type="GO" id="GO:0004792">
    <property type="term" value="F:thiosulfate-cyanide sulfurtransferase activity"/>
    <property type="evidence" value="ECO:0007669"/>
    <property type="project" value="UniProtKB-EC"/>
</dbReference>
<dbReference type="PROSITE" id="PS50206">
    <property type="entry name" value="RHODANESE_3"/>
    <property type="match status" value="2"/>
</dbReference>
<dbReference type="PANTHER" id="PTHR43855">
    <property type="entry name" value="THIOSULFATE SULFURTRANSFERASE"/>
    <property type="match status" value="1"/>
</dbReference>
<dbReference type="OrthoDB" id="9770030at2"/>
<comment type="caution">
    <text evidence="5">The sequence shown here is derived from an EMBL/GenBank/DDBJ whole genome shotgun (WGS) entry which is preliminary data.</text>
</comment>
<dbReference type="Gene3D" id="3.40.250.10">
    <property type="entry name" value="Rhodanese-like domain"/>
    <property type="match status" value="2"/>
</dbReference>
<evidence type="ECO:0000256" key="2">
    <source>
        <dbReference type="ARBA" id="ARBA00022737"/>
    </source>
</evidence>
<feature type="domain" description="Rhodanese" evidence="4">
    <location>
        <begin position="199"/>
        <end position="311"/>
    </location>
</feature>
<reference evidence="5 6" key="1">
    <citation type="submission" date="2017-06" db="EMBL/GenBank/DDBJ databases">
        <title>Draft genome sequence of anaerobic fermentative bacterium Anaeromicrobium sediminis DY2726D isolated from West Pacific Ocean sediments.</title>
        <authorList>
            <person name="Zeng X."/>
        </authorList>
    </citation>
    <scope>NUCLEOTIDE SEQUENCE [LARGE SCALE GENOMIC DNA]</scope>
    <source>
        <strain evidence="5 6">DY2726D</strain>
    </source>
</reference>
<comment type="catalytic activity">
    <reaction evidence="3">
        <text>thiosulfate + hydrogen cyanide = thiocyanate + sulfite + 2 H(+)</text>
        <dbReference type="Rhea" id="RHEA:16881"/>
        <dbReference type="ChEBI" id="CHEBI:15378"/>
        <dbReference type="ChEBI" id="CHEBI:17359"/>
        <dbReference type="ChEBI" id="CHEBI:18022"/>
        <dbReference type="ChEBI" id="CHEBI:18407"/>
        <dbReference type="ChEBI" id="CHEBI:33542"/>
        <dbReference type="EC" id="2.8.1.1"/>
    </reaction>
</comment>
<dbReference type="InterPro" id="IPR036873">
    <property type="entry name" value="Rhodanese-like_dom_sf"/>
</dbReference>
<dbReference type="PROSITE" id="PS51257">
    <property type="entry name" value="PROKAR_LIPOPROTEIN"/>
    <property type="match status" value="1"/>
</dbReference>
<dbReference type="AlphaFoldDB" id="A0A267MGI4"/>
<dbReference type="PROSITE" id="PS00380">
    <property type="entry name" value="RHODANESE_1"/>
    <property type="match status" value="1"/>
</dbReference>
<keyword evidence="5" id="KW-0808">Transferase</keyword>
<evidence type="ECO:0000259" key="4">
    <source>
        <dbReference type="PROSITE" id="PS50206"/>
    </source>
</evidence>
<organism evidence="5 6">
    <name type="scientific">Anaeromicrobium sediminis</name>
    <dbReference type="NCBI Taxonomy" id="1478221"/>
    <lineage>
        <taxon>Bacteria</taxon>
        <taxon>Bacillati</taxon>
        <taxon>Bacillota</taxon>
        <taxon>Clostridia</taxon>
        <taxon>Peptostreptococcales</taxon>
        <taxon>Thermotaleaceae</taxon>
        <taxon>Anaeromicrobium</taxon>
    </lineage>
</organism>